<dbReference type="InterPro" id="IPR027256">
    <property type="entry name" value="P-typ_ATPase_IB"/>
</dbReference>
<comment type="similarity">
    <text evidence="2">Belongs to the cation transport ATPase (P-type) (TC 3.A.3) family. Type IB subfamily.</text>
</comment>
<dbReference type="InterPro" id="IPR018303">
    <property type="entry name" value="ATPase_P-typ_P_site"/>
</dbReference>
<dbReference type="Pfam" id="PF00702">
    <property type="entry name" value="Hydrolase"/>
    <property type="match status" value="1"/>
</dbReference>
<feature type="transmembrane region" description="Helical" evidence="14">
    <location>
        <begin position="156"/>
        <end position="175"/>
    </location>
</feature>
<dbReference type="InterPro" id="IPR001757">
    <property type="entry name" value="P_typ_ATPase"/>
</dbReference>
<dbReference type="Pfam" id="PF00122">
    <property type="entry name" value="E1-E2_ATPase"/>
    <property type="match status" value="1"/>
</dbReference>
<dbReference type="PROSITE" id="PS01047">
    <property type="entry name" value="HMA_1"/>
    <property type="match status" value="1"/>
</dbReference>
<feature type="transmembrane region" description="Helical" evidence="14">
    <location>
        <begin position="696"/>
        <end position="715"/>
    </location>
</feature>
<dbReference type="GO" id="GO:0005507">
    <property type="term" value="F:copper ion binding"/>
    <property type="evidence" value="ECO:0007669"/>
    <property type="project" value="TreeGrafter"/>
</dbReference>
<dbReference type="GO" id="GO:0055070">
    <property type="term" value="P:copper ion homeostasis"/>
    <property type="evidence" value="ECO:0007669"/>
    <property type="project" value="TreeGrafter"/>
</dbReference>
<keyword evidence="9" id="KW-1278">Translocase</keyword>
<feature type="transmembrane region" description="Helical" evidence="14">
    <location>
        <begin position="92"/>
        <end position="113"/>
    </location>
</feature>
<keyword evidence="5 14" id="KW-0812">Transmembrane</keyword>
<gene>
    <name evidence="16" type="primary">copA_4</name>
    <name evidence="16" type="ORF">GALL_83810</name>
</gene>
<evidence type="ECO:0000256" key="13">
    <source>
        <dbReference type="SAM" id="MobiDB-lite"/>
    </source>
</evidence>
<evidence type="ECO:0000256" key="6">
    <source>
        <dbReference type="ARBA" id="ARBA00022723"/>
    </source>
</evidence>
<dbReference type="SUPFAM" id="SSF56784">
    <property type="entry name" value="HAD-like"/>
    <property type="match status" value="1"/>
</dbReference>
<dbReference type="SUPFAM" id="SSF55008">
    <property type="entry name" value="HMA, heavy metal-associated domain"/>
    <property type="match status" value="1"/>
</dbReference>
<dbReference type="PROSITE" id="PS50846">
    <property type="entry name" value="HMA_2"/>
    <property type="match status" value="1"/>
</dbReference>
<dbReference type="SUPFAM" id="SSF81665">
    <property type="entry name" value="Calcium ATPase, transmembrane domain M"/>
    <property type="match status" value="1"/>
</dbReference>
<dbReference type="Gene3D" id="3.40.1110.10">
    <property type="entry name" value="Calcium-transporting ATPase, cytoplasmic domain N"/>
    <property type="match status" value="1"/>
</dbReference>
<feature type="compositionally biased region" description="Polar residues" evidence="13">
    <location>
        <begin position="734"/>
        <end position="744"/>
    </location>
</feature>
<dbReference type="GO" id="GO:0005524">
    <property type="term" value="F:ATP binding"/>
    <property type="evidence" value="ECO:0007669"/>
    <property type="project" value="UniProtKB-KW"/>
</dbReference>
<name>A0A1J5T6U2_9ZZZZ</name>
<evidence type="ECO:0000256" key="14">
    <source>
        <dbReference type="SAM" id="Phobius"/>
    </source>
</evidence>
<dbReference type="PRINTS" id="PR00943">
    <property type="entry name" value="CUATPASE"/>
</dbReference>
<dbReference type="InterPro" id="IPR006121">
    <property type="entry name" value="HMA_dom"/>
</dbReference>
<reference evidence="16" key="1">
    <citation type="submission" date="2016-10" db="EMBL/GenBank/DDBJ databases">
        <title>Sequence of Gallionella enrichment culture.</title>
        <authorList>
            <person name="Poehlein A."/>
            <person name="Muehling M."/>
            <person name="Daniel R."/>
        </authorList>
    </citation>
    <scope>NUCLEOTIDE SEQUENCE</scope>
</reference>
<dbReference type="InterPro" id="IPR017969">
    <property type="entry name" value="Heavy-metal-associated_CS"/>
</dbReference>
<evidence type="ECO:0000256" key="9">
    <source>
        <dbReference type="ARBA" id="ARBA00022967"/>
    </source>
</evidence>
<dbReference type="Gene3D" id="2.70.150.10">
    <property type="entry name" value="Calcium-transporting ATPase, cytoplasmic transduction domain A"/>
    <property type="match status" value="1"/>
</dbReference>
<dbReference type="FunFam" id="2.70.150.10:FF:000020">
    <property type="entry name" value="Copper-exporting P-type ATPase A"/>
    <property type="match status" value="1"/>
</dbReference>
<evidence type="ECO:0000256" key="5">
    <source>
        <dbReference type="ARBA" id="ARBA00022692"/>
    </source>
</evidence>
<keyword evidence="4" id="KW-1003">Cell membrane</keyword>
<evidence type="ECO:0000313" key="16">
    <source>
        <dbReference type="EMBL" id="OIR09540.1"/>
    </source>
</evidence>
<feature type="transmembrane region" description="Helical" evidence="14">
    <location>
        <begin position="673"/>
        <end position="690"/>
    </location>
</feature>
<dbReference type="PROSITE" id="PS00154">
    <property type="entry name" value="ATPASE_E1_E2"/>
    <property type="match status" value="1"/>
</dbReference>
<dbReference type="InterPro" id="IPR023214">
    <property type="entry name" value="HAD_sf"/>
</dbReference>
<dbReference type="Gene3D" id="3.30.70.100">
    <property type="match status" value="1"/>
</dbReference>
<evidence type="ECO:0000256" key="3">
    <source>
        <dbReference type="ARBA" id="ARBA00022448"/>
    </source>
</evidence>
<sequence length="744" mass="79033">MSQAENHADLQIVGMRCASCSSRLEKALNQLPEVSAVVNLATEKASVTFDPDLMDVDKLIKAVRDTGFDAHVTRDFAAEKADRLKAYQQEKFRFFISLALIAPMVLEMLLMIFEVHLAIPTWMQWALATPVQFWIGARFYRGAWASIKHGSGNMDLLVALGTSAAYFLSVAIILFDIHQPVYFESSAVLITLVLMGKLLEMGAKAKASSAIEKLIQLQPKIAHVERDGQVLDVSAGQLRPDDIFIVRPGENVPVDGVVLEGTSSLDESMLTGESMPQAKQVNDKVYTATLNHQGMIKCRATAVGSHTQLAAVVRLVEQAQGSKAPIQRLADKISGIFVPVVLLLALATLIIWYKIDGDLSYAIINAVSVLVIACPCALGLATPVTIVVASGLAAREGILVKDAAALERAHKLSVLVLDKTGTLTEGKPTLTDLRPSAASGVGELLRIAASLAQHSTHPLSGAVVEYAQAQATMPLPITDFDESPGSGLRANLEGVSYLLGSPAFIAQQGVTVDDASILALQMQGKSVIAVARQQILLGYIAFADKIRPSSRAAIARLRGMGIRVVMLSGDNQTTAQAIANQAGIEEFIAEVSPQDKARYVGSLKDKKTLVGMVGDGINDAPALAAADVSFAMKNGSDIAIEAADITLMRNDLNSVADAIDLSHVTLSKIRQNLFFAFAYNVLGIPLAGLGMLNPMIAGGAMAMSSVSVVSNALLLKQWRPGTPVSDADGEAAANQENAPSQLKA</sequence>
<dbReference type="InterPro" id="IPR044492">
    <property type="entry name" value="P_typ_ATPase_HD_dom"/>
</dbReference>
<dbReference type="EMBL" id="MLJW01000026">
    <property type="protein sequence ID" value="OIR09540.1"/>
    <property type="molecule type" value="Genomic_DNA"/>
</dbReference>
<dbReference type="CDD" id="cd00371">
    <property type="entry name" value="HMA"/>
    <property type="match status" value="1"/>
</dbReference>
<dbReference type="GO" id="GO:0016887">
    <property type="term" value="F:ATP hydrolysis activity"/>
    <property type="evidence" value="ECO:0007669"/>
    <property type="project" value="InterPro"/>
</dbReference>
<evidence type="ECO:0000259" key="15">
    <source>
        <dbReference type="PROSITE" id="PS50846"/>
    </source>
</evidence>
<feature type="transmembrane region" description="Helical" evidence="14">
    <location>
        <begin position="333"/>
        <end position="353"/>
    </location>
</feature>
<dbReference type="NCBIfam" id="TIGR01511">
    <property type="entry name" value="ATPase-IB1_Cu"/>
    <property type="match status" value="1"/>
</dbReference>
<feature type="region of interest" description="Disordered" evidence="13">
    <location>
        <begin position="725"/>
        <end position="744"/>
    </location>
</feature>
<protein>
    <submittedName>
        <fullName evidence="16">Putative copper-importing P-type ATPase A</fullName>
        <ecNumber evidence="16">3.6.3.54</ecNumber>
    </submittedName>
</protein>
<dbReference type="PRINTS" id="PR00119">
    <property type="entry name" value="CATATPASE"/>
</dbReference>
<evidence type="ECO:0000256" key="2">
    <source>
        <dbReference type="ARBA" id="ARBA00006024"/>
    </source>
</evidence>
<dbReference type="AlphaFoldDB" id="A0A1J5T6U2"/>
<dbReference type="InterPro" id="IPR036163">
    <property type="entry name" value="HMA_dom_sf"/>
</dbReference>
<feature type="domain" description="HMA" evidence="15">
    <location>
        <begin position="6"/>
        <end position="71"/>
    </location>
</feature>
<organism evidence="16">
    <name type="scientific">mine drainage metagenome</name>
    <dbReference type="NCBI Taxonomy" id="410659"/>
    <lineage>
        <taxon>unclassified sequences</taxon>
        <taxon>metagenomes</taxon>
        <taxon>ecological metagenomes</taxon>
    </lineage>
</organism>
<dbReference type="SFLD" id="SFLDF00027">
    <property type="entry name" value="p-type_atpase"/>
    <property type="match status" value="1"/>
</dbReference>
<evidence type="ECO:0000256" key="11">
    <source>
        <dbReference type="ARBA" id="ARBA00023065"/>
    </source>
</evidence>
<dbReference type="SUPFAM" id="SSF81653">
    <property type="entry name" value="Calcium ATPase, transduction domain A"/>
    <property type="match status" value="1"/>
</dbReference>
<feature type="transmembrane region" description="Helical" evidence="14">
    <location>
        <begin position="359"/>
        <end position="392"/>
    </location>
</feature>
<dbReference type="GO" id="GO:0005886">
    <property type="term" value="C:plasma membrane"/>
    <property type="evidence" value="ECO:0007669"/>
    <property type="project" value="UniProtKB-SubCell"/>
</dbReference>
<keyword evidence="10 14" id="KW-1133">Transmembrane helix</keyword>
<evidence type="ECO:0000256" key="4">
    <source>
        <dbReference type="ARBA" id="ARBA00022475"/>
    </source>
</evidence>
<comment type="subcellular location">
    <subcellularLocation>
        <location evidence="1">Cell membrane</location>
        <topology evidence="1">Multi-pass membrane protein</topology>
    </subcellularLocation>
</comment>
<dbReference type="InterPro" id="IPR059000">
    <property type="entry name" value="ATPase_P-type_domA"/>
</dbReference>
<keyword evidence="11" id="KW-0406">Ion transport</keyword>
<dbReference type="NCBIfam" id="TIGR01525">
    <property type="entry name" value="ATPase-IB_hvy"/>
    <property type="match status" value="1"/>
</dbReference>
<comment type="caution">
    <text evidence="16">The sequence shown here is derived from an EMBL/GenBank/DDBJ whole genome shotgun (WGS) entry which is preliminary data.</text>
</comment>
<dbReference type="InterPro" id="IPR008250">
    <property type="entry name" value="ATPase_P-typ_transduc_dom_A_sf"/>
</dbReference>
<dbReference type="SFLD" id="SFLDG00002">
    <property type="entry name" value="C1.7:_P-type_atpase_like"/>
    <property type="match status" value="1"/>
</dbReference>
<evidence type="ECO:0000256" key="8">
    <source>
        <dbReference type="ARBA" id="ARBA00022840"/>
    </source>
</evidence>
<proteinExistence type="inferred from homology"/>
<evidence type="ECO:0000256" key="10">
    <source>
        <dbReference type="ARBA" id="ARBA00022989"/>
    </source>
</evidence>
<accession>A0A1J5T6U2</accession>
<evidence type="ECO:0000256" key="1">
    <source>
        <dbReference type="ARBA" id="ARBA00004651"/>
    </source>
</evidence>
<dbReference type="InterPro" id="IPR023298">
    <property type="entry name" value="ATPase_P-typ_TM_dom_sf"/>
</dbReference>
<evidence type="ECO:0000256" key="7">
    <source>
        <dbReference type="ARBA" id="ARBA00022741"/>
    </source>
</evidence>
<dbReference type="InterPro" id="IPR036412">
    <property type="entry name" value="HAD-like_sf"/>
</dbReference>
<dbReference type="GO" id="GO:0043682">
    <property type="term" value="F:P-type divalent copper transporter activity"/>
    <property type="evidence" value="ECO:0007669"/>
    <property type="project" value="TreeGrafter"/>
</dbReference>
<dbReference type="InterPro" id="IPR023299">
    <property type="entry name" value="ATPase_P-typ_cyto_dom_N"/>
</dbReference>
<evidence type="ECO:0000256" key="12">
    <source>
        <dbReference type="ARBA" id="ARBA00023136"/>
    </source>
</evidence>
<keyword evidence="6" id="KW-0479">Metal-binding</keyword>
<dbReference type="Pfam" id="PF00403">
    <property type="entry name" value="HMA"/>
    <property type="match status" value="1"/>
</dbReference>
<dbReference type="PANTHER" id="PTHR43520:SF8">
    <property type="entry name" value="P-TYPE CU(+) TRANSPORTER"/>
    <property type="match status" value="1"/>
</dbReference>
<dbReference type="Gene3D" id="3.40.50.1000">
    <property type="entry name" value="HAD superfamily/HAD-like"/>
    <property type="match status" value="1"/>
</dbReference>
<keyword evidence="12 14" id="KW-0472">Membrane</keyword>
<dbReference type="NCBIfam" id="TIGR01494">
    <property type="entry name" value="ATPase_P-type"/>
    <property type="match status" value="1"/>
</dbReference>
<keyword evidence="3" id="KW-0813">Transport</keyword>
<dbReference type="PANTHER" id="PTHR43520">
    <property type="entry name" value="ATP7, ISOFORM B"/>
    <property type="match status" value="1"/>
</dbReference>
<dbReference type="FunFam" id="3.30.70.100:FF:000005">
    <property type="entry name" value="Copper-exporting P-type ATPase A"/>
    <property type="match status" value="1"/>
</dbReference>
<dbReference type="EC" id="3.6.3.54" evidence="16"/>
<keyword evidence="16" id="KW-0378">Hydrolase</keyword>
<keyword evidence="7" id="KW-0547">Nucleotide-binding</keyword>
<dbReference type="SFLD" id="SFLDS00003">
    <property type="entry name" value="Haloacid_Dehalogenase"/>
    <property type="match status" value="1"/>
</dbReference>
<dbReference type="CDD" id="cd02094">
    <property type="entry name" value="P-type_ATPase_Cu-like"/>
    <property type="match status" value="1"/>
</dbReference>
<keyword evidence="8" id="KW-0067">ATP-binding</keyword>